<dbReference type="SMART" id="SM00354">
    <property type="entry name" value="HTH_LACI"/>
    <property type="match status" value="1"/>
</dbReference>
<protein>
    <submittedName>
        <fullName evidence="5">Transcriptional regulator, LacI family</fullName>
    </submittedName>
</protein>
<dbReference type="GO" id="GO:0003700">
    <property type="term" value="F:DNA-binding transcription factor activity"/>
    <property type="evidence" value="ECO:0007669"/>
    <property type="project" value="TreeGrafter"/>
</dbReference>
<keyword evidence="3" id="KW-0804">Transcription</keyword>
<proteinExistence type="predicted"/>
<dbReference type="Pfam" id="PF13377">
    <property type="entry name" value="Peripla_BP_3"/>
    <property type="match status" value="1"/>
</dbReference>
<dbReference type="AlphaFoldDB" id="D1BB84"/>
<dbReference type="PROSITE" id="PS50932">
    <property type="entry name" value="HTH_LACI_2"/>
    <property type="match status" value="1"/>
</dbReference>
<dbReference type="GO" id="GO:0000976">
    <property type="term" value="F:transcription cis-regulatory region binding"/>
    <property type="evidence" value="ECO:0007669"/>
    <property type="project" value="TreeGrafter"/>
</dbReference>
<organism evidence="5 6">
    <name type="scientific">Sanguibacter keddieii (strain ATCC 51767 / DSM 10542 / NCFB 3025 / ST-74)</name>
    <dbReference type="NCBI Taxonomy" id="446469"/>
    <lineage>
        <taxon>Bacteria</taxon>
        <taxon>Bacillati</taxon>
        <taxon>Actinomycetota</taxon>
        <taxon>Actinomycetes</taxon>
        <taxon>Micrococcales</taxon>
        <taxon>Sanguibacteraceae</taxon>
        <taxon>Sanguibacter</taxon>
    </lineage>
</organism>
<evidence type="ECO:0000256" key="2">
    <source>
        <dbReference type="ARBA" id="ARBA00023125"/>
    </source>
</evidence>
<reference evidence="5 6" key="1">
    <citation type="journal article" date="2009" name="Stand. Genomic Sci.">
        <title>Complete genome sequence of Sanguibacter keddieii type strain (ST-74).</title>
        <authorList>
            <person name="Ivanova N."/>
            <person name="Sikorski J."/>
            <person name="Sims D."/>
            <person name="Brettin T."/>
            <person name="Detter J.C."/>
            <person name="Han C."/>
            <person name="Lapidus A."/>
            <person name="Copeland A."/>
            <person name="Glavina Del Rio T."/>
            <person name="Nolan M."/>
            <person name="Chen F."/>
            <person name="Lucas S."/>
            <person name="Tice H."/>
            <person name="Cheng J.F."/>
            <person name="Bruce D."/>
            <person name="Goodwin L."/>
            <person name="Pitluck S."/>
            <person name="Pati A."/>
            <person name="Mavromatis K."/>
            <person name="Chen A."/>
            <person name="Palaniappan K."/>
            <person name="D'haeseleer P."/>
            <person name="Chain P."/>
            <person name="Bristow J."/>
            <person name="Eisen J.A."/>
            <person name="Markowitz V."/>
            <person name="Hugenholtz P."/>
            <person name="Goker M."/>
            <person name="Pukall R."/>
            <person name="Klenk H.P."/>
            <person name="Kyrpides N.C."/>
        </authorList>
    </citation>
    <scope>NUCLEOTIDE SEQUENCE [LARGE SCALE GENOMIC DNA]</scope>
    <source>
        <strain evidence="6">ATCC 51767 / DSM 10542 / NCFB 3025 / ST-74</strain>
    </source>
</reference>
<feature type="domain" description="HTH lacI-type" evidence="4">
    <location>
        <begin position="8"/>
        <end position="62"/>
    </location>
</feature>
<sequence>MRVSPRRPGMNDVARAAGVSHQTVSRVLNDHPNVREETREKVLAAISELGYRRNSAARTLVTQRSGTVGVVTTGSFSFGPSQTLVAIEEAAREAGYFLTVATLRTVDAQSMRQALGHLMDQGVDGIVVIAPHAEVVDAVRASHEQLPVVVVAALADPPESVTTVSVDQALGARTVVDHLAALGHAEVVHVSGPPGWLDAEARVHGWREQSRALGLTVPAVVEGDWTSACGYAVGRRMVAEGAPTAVFAANDHLALGLLRAFHEGGLSVPRDVSVVGFDDVTGAGDFIPPLTTVRPGFADLGHQIIATLRGLLDGAQVDDAVLEPELVVRESTGRPTGRG</sequence>
<dbReference type="Gene3D" id="1.10.260.40">
    <property type="entry name" value="lambda repressor-like DNA-binding domains"/>
    <property type="match status" value="1"/>
</dbReference>
<dbReference type="PANTHER" id="PTHR30146:SF109">
    <property type="entry name" value="HTH-TYPE TRANSCRIPTIONAL REGULATOR GALS"/>
    <property type="match status" value="1"/>
</dbReference>
<dbReference type="eggNOG" id="COG1609">
    <property type="taxonomic scope" value="Bacteria"/>
</dbReference>
<keyword evidence="1" id="KW-0805">Transcription regulation</keyword>
<dbReference type="Gene3D" id="3.40.50.2300">
    <property type="match status" value="2"/>
</dbReference>
<evidence type="ECO:0000259" key="4">
    <source>
        <dbReference type="PROSITE" id="PS50932"/>
    </source>
</evidence>
<gene>
    <name evidence="5" type="ordered locus">Sked_06900</name>
</gene>
<keyword evidence="6" id="KW-1185">Reference proteome</keyword>
<dbReference type="InterPro" id="IPR046335">
    <property type="entry name" value="LacI/GalR-like_sensor"/>
</dbReference>
<dbReference type="Proteomes" id="UP000000322">
    <property type="component" value="Chromosome"/>
</dbReference>
<dbReference type="CDD" id="cd01392">
    <property type="entry name" value="HTH_LacI"/>
    <property type="match status" value="1"/>
</dbReference>
<dbReference type="Pfam" id="PF00356">
    <property type="entry name" value="LacI"/>
    <property type="match status" value="1"/>
</dbReference>
<dbReference type="HOGENOM" id="CLU_037628_6_1_11"/>
<dbReference type="EMBL" id="CP001819">
    <property type="protein sequence ID" value="ACZ20650.1"/>
    <property type="molecule type" value="Genomic_DNA"/>
</dbReference>
<dbReference type="PROSITE" id="PS00356">
    <property type="entry name" value="HTH_LACI_1"/>
    <property type="match status" value="1"/>
</dbReference>
<dbReference type="STRING" id="446469.Sked_06900"/>
<name>D1BB84_SANKS</name>
<dbReference type="InterPro" id="IPR028082">
    <property type="entry name" value="Peripla_BP_I"/>
</dbReference>
<dbReference type="PANTHER" id="PTHR30146">
    <property type="entry name" value="LACI-RELATED TRANSCRIPTIONAL REPRESSOR"/>
    <property type="match status" value="1"/>
</dbReference>
<evidence type="ECO:0000313" key="6">
    <source>
        <dbReference type="Proteomes" id="UP000000322"/>
    </source>
</evidence>
<dbReference type="KEGG" id="ske:Sked_06900"/>
<dbReference type="CDD" id="cd01574">
    <property type="entry name" value="PBP1_LacI"/>
    <property type="match status" value="1"/>
</dbReference>
<dbReference type="InterPro" id="IPR010982">
    <property type="entry name" value="Lambda_DNA-bd_dom_sf"/>
</dbReference>
<keyword evidence="2" id="KW-0238">DNA-binding</keyword>
<evidence type="ECO:0000313" key="5">
    <source>
        <dbReference type="EMBL" id="ACZ20650.1"/>
    </source>
</evidence>
<dbReference type="SUPFAM" id="SSF53822">
    <property type="entry name" value="Periplasmic binding protein-like I"/>
    <property type="match status" value="1"/>
</dbReference>
<evidence type="ECO:0000256" key="1">
    <source>
        <dbReference type="ARBA" id="ARBA00023015"/>
    </source>
</evidence>
<accession>D1BB84</accession>
<evidence type="ECO:0000256" key="3">
    <source>
        <dbReference type="ARBA" id="ARBA00023163"/>
    </source>
</evidence>
<dbReference type="SUPFAM" id="SSF47413">
    <property type="entry name" value="lambda repressor-like DNA-binding domains"/>
    <property type="match status" value="1"/>
</dbReference>
<dbReference type="InterPro" id="IPR000843">
    <property type="entry name" value="HTH_LacI"/>
</dbReference>